<evidence type="ECO:0000259" key="10">
    <source>
        <dbReference type="Pfam" id="PF00520"/>
    </source>
</evidence>
<keyword evidence="6 9" id="KW-0472">Membrane</keyword>
<evidence type="ECO:0000259" key="12">
    <source>
        <dbReference type="Pfam" id="PF18139"/>
    </source>
</evidence>
<keyword evidence="2" id="KW-0813">Transport</keyword>
<evidence type="ECO:0000313" key="15">
    <source>
        <dbReference type="Proteomes" id="UP001460270"/>
    </source>
</evidence>
<feature type="transmembrane region" description="Helical" evidence="9">
    <location>
        <begin position="832"/>
        <end position="853"/>
    </location>
</feature>
<evidence type="ECO:0000256" key="1">
    <source>
        <dbReference type="ARBA" id="ARBA00004141"/>
    </source>
</evidence>
<dbReference type="InterPro" id="IPR041491">
    <property type="entry name" value="TRPM_SLOG"/>
</dbReference>
<dbReference type="Pfam" id="PF18139">
    <property type="entry name" value="LSDAT_euk"/>
    <property type="match status" value="1"/>
</dbReference>
<evidence type="ECO:0000259" key="13">
    <source>
        <dbReference type="Pfam" id="PF25508"/>
    </source>
</evidence>
<organism evidence="14 15">
    <name type="scientific">Mugilogobius chulae</name>
    <name type="common">yellowstripe goby</name>
    <dbReference type="NCBI Taxonomy" id="88201"/>
    <lineage>
        <taxon>Eukaryota</taxon>
        <taxon>Metazoa</taxon>
        <taxon>Chordata</taxon>
        <taxon>Craniata</taxon>
        <taxon>Vertebrata</taxon>
        <taxon>Euteleostomi</taxon>
        <taxon>Actinopterygii</taxon>
        <taxon>Neopterygii</taxon>
        <taxon>Teleostei</taxon>
        <taxon>Neoteleostei</taxon>
        <taxon>Acanthomorphata</taxon>
        <taxon>Gobiaria</taxon>
        <taxon>Gobiiformes</taxon>
        <taxon>Gobioidei</taxon>
        <taxon>Gobiidae</taxon>
        <taxon>Gobionellinae</taxon>
        <taxon>Mugilogobius</taxon>
    </lineage>
</organism>
<comment type="caution">
    <text evidence="14">The sequence shown here is derived from an EMBL/GenBank/DDBJ whole genome shotgun (WGS) entry which is preliminary data.</text>
</comment>
<feature type="region of interest" description="Disordered" evidence="8">
    <location>
        <begin position="1042"/>
        <end position="1078"/>
    </location>
</feature>
<proteinExistence type="predicted"/>
<feature type="transmembrane region" description="Helical" evidence="9">
    <location>
        <begin position="922"/>
        <end position="947"/>
    </location>
</feature>
<comment type="subcellular location">
    <subcellularLocation>
        <location evidence="1">Membrane</location>
        <topology evidence="1">Multi-pass membrane protein</topology>
    </subcellularLocation>
</comment>
<evidence type="ECO:0000256" key="2">
    <source>
        <dbReference type="ARBA" id="ARBA00022448"/>
    </source>
</evidence>
<dbReference type="InterPro" id="IPR005821">
    <property type="entry name" value="Ion_trans_dom"/>
</dbReference>
<evidence type="ECO:0000256" key="8">
    <source>
        <dbReference type="SAM" id="MobiDB-lite"/>
    </source>
</evidence>
<keyword evidence="3 9" id="KW-0812">Transmembrane</keyword>
<feature type="compositionally biased region" description="Basic residues" evidence="8">
    <location>
        <begin position="425"/>
        <end position="437"/>
    </location>
</feature>
<evidence type="ECO:0000256" key="7">
    <source>
        <dbReference type="ARBA" id="ARBA00023303"/>
    </source>
</evidence>
<dbReference type="InterPro" id="IPR032415">
    <property type="entry name" value="TRPM_tetra"/>
</dbReference>
<keyword evidence="15" id="KW-1185">Reference proteome</keyword>
<evidence type="ECO:0008006" key="16">
    <source>
        <dbReference type="Google" id="ProtNLM"/>
    </source>
</evidence>
<evidence type="ECO:0000256" key="5">
    <source>
        <dbReference type="ARBA" id="ARBA00023065"/>
    </source>
</evidence>
<evidence type="ECO:0000256" key="4">
    <source>
        <dbReference type="ARBA" id="ARBA00022989"/>
    </source>
</evidence>
<keyword evidence="4 9" id="KW-1133">Transmembrane helix</keyword>
<evidence type="ECO:0000313" key="14">
    <source>
        <dbReference type="EMBL" id="KAK7891531.1"/>
    </source>
</evidence>
<feature type="region of interest" description="Disordered" evidence="8">
    <location>
        <begin position="1"/>
        <end position="22"/>
    </location>
</feature>
<gene>
    <name evidence="14" type="ORF">WMY93_023494</name>
</gene>
<keyword evidence="7" id="KW-0407">Ion channel</keyword>
<dbReference type="EMBL" id="JBBPFD010000017">
    <property type="protein sequence ID" value="KAK7891531.1"/>
    <property type="molecule type" value="Genomic_DNA"/>
</dbReference>
<dbReference type="GO" id="GO:0005886">
    <property type="term" value="C:plasma membrane"/>
    <property type="evidence" value="ECO:0007669"/>
    <property type="project" value="TreeGrafter"/>
</dbReference>
<protein>
    <recommendedName>
        <fullName evidence="16">Transient receptor potential cation channel subfamily M member 1</fullName>
    </recommendedName>
</protein>
<feature type="domain" description="TRPM-like" evidence="13">
    <location>
        <begin position="461"/>
        <end position="699"/>
    </location>
</feature>
<evidence type="ECO:0000256" key="3">
    <source>
        <dbReference type="ARBA" id="ARBA00022692"/>
    </source>
</evidence>
<feature type="domain" description="TRPM SLOG" evidence="12">
    <location>
        <begin position="111"/>
        <end position="376"/>
    </location>
</feature>
<reference evidence="15" key="1">
    <citation type="submission" date="2024-04" db="EMBL/GenBank/DDBJ databases">
        <title>Salinicola lusitanus LLJ914,a marine bacterium isolated from the Okinawa Trough.</title>
        <authorList>
            <person name="Li J."/>
        </authorList>
    </citation>
    <scope>NUCLEOTIDE SEQUENCE [LARGE SCALE GENOMIC DNA]</scope>
</reference>
<dbReference type="GO" id="GO:0051262">
    <property type="term" value="P:protein tetramerization"/>
    <property type="evidence" value="ECO:0007669"/>
    <property type="project" value="InterPro"/>
</dbReference>
<dbReference type="PANTHER" id="PTHR13800">
    <property type="entry name" value="TRANSIENT RECEPTOR POTENTIAL CATION CHANNEL, SUBFAMILY M, MEMBER 6"/>
    <property type="match status" value="1"/>
</dbReference>
<dbReference type="AlphaFoldDB" id="A0AAW0N5W3"/>
<dbReference type="InterPro" id="IPR057366">
    <property type="entry name" value="TRPM-like"/>
</dbReference>
<dbReference type="GO" id="GO:0005262">
    <property type="term" value="F:calcium channel activity"/>
    <property type="evidence" value="ECO:0007669"/>
    <property type="project" value="TreeGrafter"/>
</dbReference>
<accession>A0AAW0N5W3</accession>
<dbReference type="Pfam" id="PF16519">
    <property type="entry name" value="TRPM_tetra"/>
    <property type="match status" value="1"/>
</dbReference>
<evidence type="ECO:0000256" key="9">
    <source>
        <dbReference type="SAM" id="Phobius"/>
    </source>
</evidence>
<dbReference type="InterPro" id="IPR050927">
    <property type="entry name" value="TRPM"/>
</dbReference>
<feature type="compositionally biased region" description="Basic and acidic residues" evidence="8">
    <location>
        <begin position="438"/>
        <end position="449"/>
    </location>
</feature>
<feature type="domain" description="TRPM tetramerisation" evidence="11">
    <location>
        <begin position="1052"/>
        <end position="1073"/>
    </location>
</feature>
<sequence length="1078" mass="121620">MDPKAAGGRRSSLKRSTSGSQRAQKAWIERTFCKRECVHIFPSKDPLRCACGQISNQHVAIPPGATSLEEHSGALIDPTKDKWSVVKHTRTYPTDAYGMIEFQGGGFLNKALYIRCSFDTKPDNLLHLMVKDWQLELPTLLISVHGGLQNFDLPPKLKQVFGKGLIKAAVTTGAWIFTGGVNTGVIRHVGDALKDHSSKSRGKVCAIGIAPWGILENKEDLLGKDVTRPYQTMANPLSKLAVLNSSHSHFILTDNGTCGKYGSEVKLRRLLEKHISLQKINTRLGQGVPLVCLIVEGGPNVISIALESLRDEPPVPVVVCDGSGRASDIISFAHKFSEEGGLVSDDVRDQLLVTIQKTFNYGKSQSHQILLMVMECMKKRELITVFRMGSEGQQDIEMPAGAIANTTTGGVTQDKQKSPASAPRNKARAKKGKGKGKTKPEPPEETDPRKLELIRWSGLCEVLLENGVNIHHFLTIPRLEELYNTKLGPANTLHPVVRDVKKGNLPPDYQITLIDIAYRSKYTRKAFRNLYNTLYGLKRPKALKLLGMEDDEPRAKGKKKAKKKKEEEVEIDVDDPEVCRFKFPFHELMLWAVLMKRQKMALFLWQRGEEAMAKALVACKLYKAMAHECSESELVDDISQDLENNSREFGQLAYELLDQSYKHDEQVAMKLLTYELVNWSNSTCLKLAVAAKQRDFIAHTCSQMLLTDMWMGCLRIGKNPGLKVILGIIFPPLILLLDFRIGDDAYQAGSGTDDGKEKDDDAKSGKILMSEPGKLKQKVSVWLEEYWNITDLVAISTFLLGLMLRLQPEPYMGTGGSSTASTSSSGTSMIDMMYFVVIMLVVLMSFGVARQAILHPDEEPTWRLARNIFYMPYWMIYGEVFADSIDRKTRIHIYAMEINPPCGEHLYDEDGKKLPPCIPGAWLTPAIMACYLLVANILLVNLLIAVFNNTFFEVKSISNQVWKFQRYQLIMTFHDRPILPPPLIILSHLYILQSRLFKRCAKKKQEGELDEKDRGLKLRLNPEELKNLYEFEEQCVEEYFREKEDEQQSSSDERIKVTSERVENMSMRLEEVTRGRTR</sequence>
<dbReference type="Pfam" id="PF00520">
    <property type="entry name" value="Ion_trans"/>
    <property type="match status" value="1"/>
</dbReference>
<evidence type="ECO:0000259" key="11">
    <source>
        <dbReference type="Pfam" id="PF16519"/>
    </source>
</evidence>
<keyword evidence="5" id="KW-0406">Ion transport</keyword>
<evidence type="ECO:0000256" key="6">
    <source>
        <dbReference type="ARBA" id="ARBA00023136"/>
    </source>
</evidence>
<name>A0AAW0N5W3_9GOBI</name>
<dbReference type="PANTHER" id="PTHR13800:SF13">
    <property type="entry name" value="TRANSIENT RECEPTOR POTENTIAL CATION CHANNEL SUBFAMILY M MEMBER 1"/>
    <property type="match status" value="1"/>
</dbReference>
<feature type="domain" description="Ion transport" evidence="10">
    <location>
        <begin position="826"/>
        <end position="956"/>
    </location>
</feature>
<dbReference type="Pfam" id="PF25508">
    <property type="entry name" value="TRPM2"/>
    <property type="match status" value="1"/>
</dbReference>
<dbReference type="Proteomes" id="UP001460270">
    <property type="component" value="Unassembled WGS sequence"/>
</dbReference>
<feature type="region of interest" description="Disordered" evidence="8">
    <location>
        <begin position="405"/>
        <end position="449"/>
    </location>
</feature>